<reference evidence="1 2" key="2">
    <citation type="submission" date="2020-03" db="EMBL/GenBank/DDBJ databases">
        <authorList>
            <person name="Ichikawa N."/>
            <person name="Kimura A."/>
            <person name="Kitahashi Y."/>
            <person name="Uohara A."/>
        </authorList>
    </citation>
    <scope>NUCLEOTIDE SEQUENCE [LARGE SCALE GENOMIC DNA]</scope>
    <source>
        <strain evidence="1 2">NBRC 107702</strain>
    </source>
</reference>
<accession>A0A6F8XMX1</accession>
<evidence type="ECO:0000313" key="1">
    <source>
        <dbReference type="EMBL" id="BCB75172.1"/>
    </source>
</evidence>
<dbReference type="EMBL" id="AP022870">
    <property type="protein sequence ID" value="BCB75172.1"/>
    <property type="molecule type" value="Genomic_DNA"/>
</dbReference>
<sequence length="100" mass="11015">MGTVATYTALCNTRNRPAISGTGTFGANIAAARNRTTSRRARPSAVSPATIGIMHPNQIRHAESIVTTTRRIYSRLNLTMQPLHRSELSEATHLKSFRDH</sequence>
<dbReference type="Proteomes" id="UP000502508">
    <property type="component" value="Chromosome"/>
</dbReference>
<proteinExistence type="predicted"/>
<keyword evidence="2" id="KW-1185">Reference proteome</keyword>
<organism evidence="1 2">
    <name type="scientific">Phytohabitans flavus</name>
    <dbReference type="NCBI Taxonomy" id="1076124"/>
    <lineage>
        <taxon>Bacteria</taxon>
        <taxon>Bacillati</taxon>
        <taxon>Actinomycetota</taxon>
        <taxon>Actinomycetes</taxon>
        <taxon>Micromonosporales</taxon>
        <taxon>Micromonosporaceae</taxon>
    </lineage>
</organism>
<gene>
    <name evidence="1" type="ORF">Pflav_015820</name>
</gene>
<dbReference type="KEGG" id="pfla:Pflav_015820"/>
<reference evidence="1 2" key="1">
    <citation type="submission" date="2020-03" db="EMBL/GenBank/DDBJ databases">
        <title>Whole genome shotgun sequence of Phytohabitans flavus NBRC 107702.</title>
        <authorList>
            <person name="Komaki H."/>
            <person name="Tamura T."/>
        </authorList>
    </citation>
    <scope>NUCLEOTIDE SEQUENCE [LARGE SCALE GENOMIC DNA]</scope>
    <source>
        <strain evidence="1 2">NBRC 107702</strain>
    </source>
</reference>
<name>A0A6F8XMX1_9ACTN</name>
<dbReference type="AlphaFoldDB" id="A0A6F8XMX1"/>
<evidence type="ECO:0000313" key="2">
    <source>
        <dbReference type="Proteomes" id="UP000502508"/>
    </source>
</evidence>
<protein>
    <submittedName>
        <fullName evidence="1">Uncharacterized protein</fullName>
    </submittedName>
</protein>